<feature type="compositionally biased region" description="Basic and acidic residues" evidence="1">
    <location>
        <begin position="28"/>
        <end position="38"/>
    </location>
</feature>
<dbReference type="AlphaFoldDB" id="A0A0E0KDX0"/>
<organism evidence="2">
    <name type="scientific">Oryza punctata</name>
    <name type="common">Red rice</name>
    <dbReference type="NCBI Taxonomy" id="4537"/>
    <lineage>
        <taxon>Eukaryota</taxon>
        <taxon>Viridiplantae</taxon>
        <taxon>Streptophyta</taxon>
        <taxon>Embryophyta</taxon>
        <taxon>Tracheophyta</taxon>
        <taxon>Spermatophyta</taxon>
        <taxon>Magnoliopsida</taxon>
        <taxon>Liliopsida</taxon>
        <taxon>Poales</taxon>
        <taxon>Poaceae</taxon>
        <taxon>BOP clade</taxon>
        <taxon>Oryzoideae</taxon>
        <taxon>Oryzeae</taxon>
        <taxon>Oryzinae</taxon>
        <taxon>Oryza</taxon>
    </lineage>
</organism>
<protein>
    <submittedName>
        <fullName evidence="2">Uncharacterized protein</fullName>
    </submittedName>
</protein>
<dbReference type="EnsemblPlants" id="OPUNC03G17120.1">
    <property type="protein sequence ID" value="OPUNC03G17120.1"/>
    <property type="gene ID" value="OPUNC03G17120"/>
</dbReference>
<reference evidence="2" key="1">
    <citation type="submission" date="2015-04" db="UniProtKB">
        <authorList>
            <consortium name="EnsemblPlants"/>
        </authorList>
    </citation>
    <scope>IDENTIFICATION</scope>
</reference>
<feature type="compositionally biased region" description="Polar residues" evidence="1">
    <location>
        <begin position="161"/>
        <end position="173"/>
    </location>
</feature>
<dbReference type="HOGENOM" id="CLU_1470450_0_0_1"/>
<evidence type="ECO:0000256" key="1">
    <source>
        <dbReference type="SAM" id="MobiDB-lite"/>
    </source>
</evidence>
<feature type="region of interest" description="Disordered" evidence="1">
    <location>
        <begin position="1"/>
        <end position="54"/>
    </location>
</feature>
<sequence length="184" mass="19881">MTIRPSQRAAGAKQAGGSARSGGGRARQQAEGEAGRGRRAERRRAGGLLPDGAAAAEGEWKVARQLLQGIVTPSRAGERARRRQPGRRHRLDLHVTAPAEGAGARRADALREELWSVKAELELSETKAAEAGALVEKAREAYERGRVDMRRAVLRRYPHGRTSTWLGSPSCHQAMTPAPARRSA</sequence>
<feature type="compositionally biased region" description="Low complexity" evidence="1">
    <location>
        <begin position="1"/>
        <end position="18"/>
    </location>
</feature>
<reference evidence="2" key="2">
    <citation type="submission" date="2018-05" db="EMBL/GenBank/DDBJ databases">
        <title>OpunRS2 (Oryza punctata Reference Sequence Version 2).</title>
        <authorList>
            <person name="Zhang J."/>
            <person name="Kudrna D."/>
            <person name="Lee S."/>
            <person name="Talag J."/>
            <person name="Welchert J."/>
            <person name="Wing R.A."/>
        </authorList>
    </citation>
    <scope>NUCLEOTIDE SEQUENCE [LARGE SCALE GENOMIC DNA]</scope>
</reference>
<name>A0A0E0KDX0_ORYPU</name>
<dbReference type="Gramene" id="OPUNC03G17120.1">
    <property type="protein sequence ID" value="OPUNC03G17120.1"/>
    <property type="gene ID" value="OPUNC03G17120"/>
</dbReference>
<evidence type="ECO:0000313" key="2">
    <source>
        <dbReference type="EnsemblPlants" id="OPUNC03G17120.1"/>
    </source>
</evidence>
<dbReference type="Proteomes" id="UP000026962">
    <property type="component" value="Chromosome 3"/>
</dbReference>
<keyword evidence="3" id="KW-1185">Reference proteome</keyword>
<feature type="region of interest" description="Disordered" evidence="1">
    <location>
        <begin position="161"/>
        <end position="184"/>
    </location>
</feature>
<evidence type="ECO:0000313" key="3">
    <source>
        <dbReference type="Proteomes" id="UP000026962"/>
    </source>
</evidence>
<accession>A0A0E0KDX0</accession>
<proteinExistence type="predicted"/>